<dbReference type="AlphaFoldDB" id="A0A0W8F2S7"/>
<gene>
    <name evidence="1" type="ORF">ASZ90_015146</name>
</gene>
<organism evidence="1">
    <name type="scientific">hydrocarbon metagenome</name>
    <dbReference type="NCBI Taxonomy" id="938273"/>
    <lineage>
        <taxon>unclassified sequences</taxon>
        <taxon>metagenomes</taxon>
        <taxon>ecological metagenomes</taxon>
    </lineage>
</organism>
<comment type="caution">
    <text evidence="1">The sequence shown here is derived from an EMBL/GenBank/DDBJ whole genome shotgun (WGS) entry which is preliminary data.</text>
</comment>
<accession>A0A0W8F2S7</accession>
<dbReference type="Pfam" id="PF09001">
    <property type="entry name" value="DUF1890"/>
    <property type="match status" value="1"/>
</dbReference>
<dbReference type="InterPro" id="IPR036608">
    <property type="entry name" value="MTH777-like_sf"/>
</dbReference>
<evidence type="ECO:0008006" key="2">
    <source>
        <dbReference type="Google" id="ProtNLM"/>
    </source>
</evidence>
<dbReference type="EMBL" id="LNQE01001576">
    <property type="protein sequence ID" value="KUG15204.1"/>
    <property type="molecule type" value="Genomic_DNA"/>
</dbReference>
<proteinExistence type="predicted"/>
<dbReference type="PIRSF" id="PIRSF006600">
    <property type="entry name" value="UCP006600"/>
    <property type="match status" value="1"/>
</dbReference>
<dbReference type="Gene3D" id="3.40.50.10160">
    <property type="entry name" value="MTH777-like"/>
    <property type="match status" value="1"/>
</dbReference>
<reference evidence="1" key="1">
    <citation type="journal article" date="2015" name="Proc. Natl. Acad. Sci. U.S.A.">
        <title>Networks of energetic and metabolic interactions define dynamics in microbial communities.</title>
        <authorList>
            <person name="Embree M."/>
            <person name="Liu J.K."/>
            <person name="Al-Bassam M.M."/>
            <person name="Zengler K."/>
        </authorList>
    </citation>
    <scope>NUCLEOTIDE SEQUENCE</scope>
</reference>
<dbReference type="SUPFAM" id="SSF75181">
    <property type="entry name" value="Hypothetical protein MTH777 (MT0777)"/>
    <property type="match status" value="1"/>
</dbReference>
<name>A0A0W8F2S7_9ZZZZ</name>
<sequence length="159" mass="17710">MTQTRQGVKDAVLVMGCPQVPVQTGIALYLLHALRKKGVKSLVAGNRAARLLLEVADPERHYLGEVMDLDRFIGEIAEKKRRFDYHFVFIHNDAGVSYAATVQALSGSPVIALIYGEHFQEMADLIDFPCEKIAAKATHNPMPLKNRIDEVLPWVVSNL</sequence>
<evidence type="ECO:0000313" key="1">
    <source>
        <dbReference type="EMBL" id="KUG15204.1"/>
    </source>
</evidence>
<protein>
    <recommendedName>
        <fullName evidence="2">DUF1890 domain-containing protein</fullName>
    </recommendedName>
</protein>
<dbReference type="InterPro" id="IPR012033">
    <property type="entry name" value="UCP006600"/>
</dbReference>